<evidence type="ECO:0008006" key="8">
    <source>
        <dbReference type="Google" id="ProtNLM"/>
    </source>
</evidence>
<evidence type="ECO:0000313" key="7">
    <source>
        <dbReference type="EMBL" id="CAE4581590.1"/>
    </source>
</evidence>
<dbReference type="CDD" id="cd21694">
    <property type="entry name" value="GINS_B_Psf2"/>
    <property type="match status" value="1"/>
</dbReference>
<evidence type="ECO:0000256" key="1">
    <source>
        <dbReference type="ARBA" id="ARBA00004123"/>
    </source>
</evidence>
<protein>
    <recommendedName>
        <fullName evidence="8">DNA replication complex GINS protein PSF2</fullName>
    </recommendedName>
</protein>
<dbReference type="Pfam" id="PF05916">
    <property type="entry name" value="Sld5"/>
    <property type="match status" value="1"/>
</dbReference>
<dbReference type="InterPro" id="IPR021151">
    <property type="entry name" value="GINS_A"/>
</dbReference>
<comment type="similarity">
    <text evidence="2">Belongs to the GINS2/PSF2 family.</text>
</comment>
<name>A0A7S4QGY2_9DINO</name>
<evidence type="ECO:0000259" key="5">
    <source>
        <dbReference type="Pfam" id="PF05916"/>
    </source>
</evidence>
<evidence type="ECO:0000256" key="4">
    <source>
        <dbReference type="ARBA" id="ARBA00023242"/>
    </source>
</evidence>
<dbReference type="GO" id="GO:0006260">
    <property type="term" value="P:DNA replication"/>
    <property type="evidence" value="ECO:0007669"/>
    <property type="project" value="UniProtKB-KW"/>
</dbReference>
<gene>
    <name evidence="7" type="ORF">AMON00008_LOCUS19388</name>
</gene>
<dbReference type="SUPFAM" id="SSF158573">
    <property type="entry name" value="GINS helical bundle-like"/>
    <property type="match status" value="1"/>
</dbReference>
<accession>A0A7S4QGY2</accession>
<dbReference type="Gene3D" id="3.40.5.50">
    <property type="match status" value="1"/>
</dbReference>
<feature type="domain" description="DNA replication complex GINS protein PSF2 N-terminal" evidence="6">
    <location>
        <begin position="24"/>
        <end position="78"/>
    </location>
</feature>
<evidence type="ECO:0000259" key="6">
    <source>
        <dbReference type="Pfam" id="PF25005"/>
    </source>
</evidence>
<dbReference type="PANTHER" id="PTHR12772:SF0">
    <property type="entry name" value="DNA REPLICATION COMPLEX GINS PROTEIN PSF2"/>
    <property type="match status" value="1"/>
</dbReference>
<reference evidence="7" key="1">
    <citation type="submission" date="2021-01" db="EMBL/GenBank/DDBJ databases">
        <authorList>
            <person name="Corre E."/>
            <person name="Pelletier E."/>
            <person name="Niang G."/>
            <person name="Scheremetjew M."/>
            <person name="Finn R."/>
            <person name="Kale V."/>
            <person name="Holt S."/>
            <person name="Cochrane G."/>
            <person name="Meng A."/>
            <person name="Brown T."/>
            <person name="Cohen L."/>
        </authorList>
    </citation>
    <scope>NUCLEOTIDE SEQUENCE</scope>
    <source>
        <strain evidence="7">CCMP3105</strain>
    </source>
</reference>
<keyword evidence="4" id="KW-0539">Nucleus</keyword>
<keyword evidence="3" id="KW-0235">DNA replication</keyword>
<dbReference type="Pfam" id="PF25005">
    <property type="entry name" value="PSF2_N"/>
    <property type="match status" value="1"/>
</dbReference>
<dbReference type="GO" id="GO:0000727">
    <property type="term" value="P:double-strand break repair via break-induced replication"/>
    <property type="evidence" value="ECO:0007669"/>
    <property type="project" value="TreeGrafter"/>
</dbReference>
<dbReference type="InterPro" id="IPR056784">
    <property type="entry name" value="PSF2_N"/>
</dbReference>
<evidence type="ECO:0000256" key="3">
    <source>
        <dbReference type="ARBA" id="ARBA00022705"/>
    </source>
</evidence>
<proteinExistence type="inferred from homology"/>
<dbReference type="GO" id="GO:0000811">
    <property type="term" value="C:GINS complex"/>
    <property type="evidence" value="ECO:0007669"/>
    <property type="project" value="TreeGrafter"/>
</dbReference>
<dbReference type="PANTHER" id="PTHR12772">
    <property type="entry name" value="DNA REPLICATION COMPLEX GINS PROTEIN PSF2"/>
    <property type="match status" value="1"/>
</dbReference>
<dbReference type="SUPFAM" id="SSF160059">
    <property type="entry name" value="PriA/YqbF domain"/>
    <property type="match status" value="1"/>
</dbReference>
<evidence type="ECO:0000256" key="2">
    <source>
        <dbReference type="ARBA" id="ARBA00010565"/>
    </source>
</evidence>
<dbReference type="AlphaFoldDB" id="A0A7S4QGY2"/>
<dbReference type="InterPro" id="IPR007257">
    <property type="entry name" value="GINS_Psf2"/>
</dbReference>
<feature type="domain" description="GINS subunit" evidence="5">
    <location>
        <begin position="83"/>
        <end position="178"/>
    </location>
</feature>
<dbReference type="EMBL" id="HBNR01028518">
    <property type="protein sequence ID" value="CAE4581590.1"/>
    <property type="molecule type" value="Transcribed_RNA"/>
</dbReference>
<dbReference type="InterPro" id="IPR036224">
    <property type="entry name" value="GINS_bundle-like_dom_sf"/>
</dbReference>
<sequence>MAFSSQATLRCNTKDTAALLGDDKFLALETEVSIIPKFSNDRAVECIKGQFGPFRAHTAAKVPLWAALEMDRLQKCTIELPDWLHEEELKRMREDERKNTDRFMKVPDHYIEIAFAFLDQSKAFVNEPRKKRRTTVLLRELIEERRLKIIKGLKQFDSTPMEINVTDMSSAELTCFRTRSLHALDKFLDLLRSRNVADVEQGLIEGSQAEGTQMEDSSSRPL</sequence>
<dbReference type="Gene3D" id="1.20.58.1020">
    <property type="match status" value="1"/>
</dbReference>
<dbReference type="CDD" id="cd11712">
    <property type="entry name" value="GINS_A_psf2"/>
    <property type="match status" value="1"/>
</dbReference>
<organism evidence="7">
    <name type="scientific">Alexandrium monilatum</name>
    <dbReference type="NCBI Taxonomy" id="311494"/>
    <lineage>
        <taxon>Eukaryota</taxon>
        <taxon>Sar</taxon>
        <taxon>Alveolata</taxon>
        <taxon>Dinophyceae</taxon>
        <taxon>Gonyaulacales</taxon>
        <taxon>Pyrocystaceae</taxon>
        <taxon>Alexandrium</taxon>
    </lineage>
</organism>
<comment type="subcellular location">
    <subcellularLocation>
        <location evidence="1">Nucleus</location>
    </subcellularLocation>
</comment>